<organism evidence="1 2">
    <name type="scientific">Xiangshan rhabdo-like virus 1</name>
    <dbReference type="NCBI Taxonomy" id="2886224"/>
    <lineage>
        <taxon>Viruses</taxon>
        <taxon>Riboviria</taxon>
        <taxon>Orthornavirae</taxon>
        <taxon>Negarnaviricota</taxon>
        <taxon>Haploviricotina</taxon>
        <taxon>Monjiviricetes</taxon>
        <taxon>Mononegavirales</taxon>
        <taxon>Rhabdoviridae</taxon>
        <taxon>Alpharhabdovirinae</taxon>
        <taxon>Almendravirus</taxon>
        <taxon>Almendravirus xiangshan</taxon>
    </lineage>
</organism>
<evidence type="ECO:0000313" key="2">
    <source>
        <dbReference type="Proteomes" id="UP001157219"/>
    </source>
</evidence>
<proteinExistence type="predicted"/>
<dbReference type="GeneID" id="80544521"/>
<evidence type="ECO:0000313" key="1">
    <source>
        <dbReference type="EMBL" id="UDL13981.1"/>
    </source>
</evidence>
<dbReference type="KEGG" id="vg:80544521"/>
<sequence>MAGINSWKFSKFRILMELSIDKPMIGVEKNLNVLYIGDHFRGKMKYKKMYEYLLVYYLMAYSKEKITSTDEMLRTMLLPSPSHWDYPKSEEHFSNQQITVVYDSKEYIIHYKLSLKLAPDNTLISPINHERMIRSLEVVYGPEFKGFRRLADIAYKRKI</sequence>
<dbReference type="EMBL" id="OK491499">
    <property type="protein sequence ID" value="UDL13981.1"/>
    <property type="molecule type" value="Viral_cRNA"/>
</dbReference>
<name>A0A8K1YQP1_9RHAB</name>
<dbReference type="Proteomes" id="UP001157219">
    <property type="component" value="Segment"/>
</dbReference>
<accession>A0A8K1YQP1</accession>
<dbReference type="RefSeq" id="YP_010805616.1">
    <property type="nucleotide sequence ID" value="NC_077158.1"/>
</dbReference>
<keyword evidence="2" id="KW-1185">Reference proteome</keyword>
<reference evidence="1" key="1">
    <citation type="submission" date="2021-09" db="EMBL/GenBank/DDBJ databases">
        <authorList>
            <person name="Li N.N."/>
        </authorList>
    </citation>
    <scope>NUCLEOTIDE SEQUENCE</scope>
    <source>
        <strain evidence="1">Novel_23</strain>
    </source>
</reference>
<protein>
    <submittedName>
        <fullName evidence="1">Uncharacterized protein</fullName>
    </submittedName>
</protein>